<keyword evidence="4" id="KW-0472">Membrane</keyword>
<dbReference type="EMBL" id="JACOGG010000003">
    <property type="protein sequence ID" value="MBC3934592.1"/>
    <property type="molecule type" value="Genomic_DNA"/>
</dbReference>
<feature type="transmembrane region" description="Helical" evidence="4">
    <location>
        <begin position="12"/>
        <end position="32"/>
    </location>
</feature>
<name>A0A923I077_9BURK</name>
<dbReference type="InterPro" id="IPR045584">
    <property type="entry name" value="Pilin-like"/>
</dbReference>
<dbReference type="NCBIfam" id="TIGR02532">
    <property type="entry name" value="IV_pilin_GFxxxE"/>
    <property type="match status" value="1"/>
</dbReference>
<evidence type="ECO:0000256" key="4">
    <source>
        <dbReference type="SAM" id="Phobius"/>
    </source>
</evidence>
<dbReference type="PROSITE" id="PS00409">
    <property type="entry name" value="PROKAR_NTER_METHYL"/>
    <property type="match status" value="1"/>
</dbReference>
<evidence type="ECO:0000313" key="6">
    <source>
        <dbReference type="Proteomes" id="UP000612361"/>
    </source>
</evidence>
<dbReference type="GO" id="GO:0007155">
    <property type="term" value="P:cell adhesion"/>
    <property type="evidence" value="ECO:0007669"/>
    <property type="project" value="InterPro"/>
</dbReference>
<evidence type="ECO:0000256" key="3">
    <source>
        <dbReference type="RuleBase" id="RU000389"/>
    </source>
</evidence>
<dbReference type="AlphaFoldDB" id="A0A923I077"/>
<keyword evidence="4" id="KW-0812">Transmembrane</keyword>
<evidence type="ECO:0000313" key="5">
    <source>
        <dbReference type="EMBL" id="MBC3934592.1"/>
    </source>
</evidence>
<dbReference type="GO" id="GO:0009289">
    <property type="term" value="C:pilus"/>
    <property type="evidence" value="ECO:0007669"/>
    <property type="project" value="InterPro"/>
</dbReference>
<dbReference type="InterPro" id="IPR001082">
    <property type="entry name" value="Pilin"/>
</dbReference>
<dbReference type="RefSeq" id="WP_186880200.1">
    <property type="nucleotide sequence ID" value="NZ_JACOGG010000003.1"/>
</dbReference>
<keyword evidence="6" id="KW-1185">Reference proteome</keyword>
<comment type="similarity">
    <text evidence="1 3">Belongs to the N-Me-Phe pilin family.</text>
</comment>
<gene>
    <name evidence="5" type="ORF">H8K47_04405</name>
</gene>
<dbReference type="Proteomes" id="UP000612361">
    <property type="component" value="Unassembled WGS sequence"/>
</dbReference>
<keyword evidence="3" id="KW-0281">Fimbrium</keyword>
<sequence>MKKNAGFSLLELMAVVAIIAILGAMALPSYLYKVVREQVDSSVPLADIAKKPSELAWLSEKDFPADNAAAGLPAADKIVNNFISSVTVENGAIHIVFGNRASNAIKGRTLSLRPAVVNDTHQVPVTWVCGNAEAPGKMSIYGNNKTSIPAEYLPTICRRKTP</sequence>
<dbReference type="SUPFAM" id="SSF54523">
    <property type="entry name" value="Pili subunits"/>
    <property type="match status" value="1"/>
</dbReference>
<accession>A0A923I077</accession>
<dbReference type="InterPro" id="IPR012902">
    <property type="entry name" value="N_methyl_site"/>
</dbReference>
<dbReference type="Pfam" id="PF07963">
    <property type="entry name" value="N_methyl"/>
    <property type="match status" value="1"/>
</dbReference>
<proteinExistence type="inferred from homology"/>
<dbReference type="Pfam" id="PF00114">
    <property type="entry name" value="Pilin"/>
    <property type="match status" value="1"/>
</dbReference>
<reference evidence="5" key="1">
    <citation type="submission" date="2020-08" db="EMBL/GenBank/DDBJ databases">
        <title>Novel species isolated from subtropical streams in China.</title>
        <authorList>
            <person name="Lu H."/>
        </authorList>
    </citation>
    <scope>NUCLEOTIDE SEQUENCE</scope>
    <source>
        <strain evidence="5">CY7W</strain>
    </source>
</reference>
<keyword evidence="4" id="KW-1133">Transmembrane helix</keyword>
<evidence type="ECO:0000256" key="1">
    <source>
        <dbReference type="ARBA" id="ARBA00005233"/>
    </source>
</evidence>
<evidence type="ECO:0000256" key="2">
    <source>
        <dbReference type="ARBA" id="ARBA00022481"/>
    </source>
</evidence>
<keyword evidence="2" id="KW-0488">Methylation</keyword>
<protein>
    <submittedName>
        <fullName evidence="5">Pilin</fullName>
    </submittedName>
</protein>
<dbReference type="Gene3D" id="3.30.700.10">
    <property type="entry name" value="Glycoprotein, Type 4 Pilin"/>
    <property type="match status" value="1"/>
</dbReference>
<comment type="caution">
    <text evidence="5">The sequence shown here is derived from an EMBL/GenBank/DDBJ whole genome shotgun (WGS) entry which is preliminary data.</text>
</comment>
<organism evidence="5 6">
    <name type="scientific">Undibacterium rugosum</name>
    <dbReference type="NCBI Taxonomy" id="2762291"/>
    <lineage>
        <taxon>Bacteria</taxon>
        <taxon>Pseudomonadati</taxon>
        <taxon>Pseudomonadota</taxon>
        <taxon>Betaproteobacteria</taxon>
        <taxon>Burkholderiales</taxon>
        <taxon>Oxalobacteraceae</taxon>
        <taxon>Undibacterium</taxon>
    </lineage>
</organism>